<comment type="caution">
    <text evidence="11">The sequence shown here is derived from an EMBL/GenBank/DDBJ whole genome shotgun (WGS) entry which is preliminary data.</text>
</comment>
<accession>A0A3A4K576</accession>
<dbReference type="NCBIfam" id="NF006102">
    <property type="entry name" value="PRK08256.1"/>
    <property type="match status" value="1"/>
</dbReference>
<dbReference type="InterPro" id="IPR016039">
    <property type="entry name" value="Thiolase-like"/>
</dbReference>
<evidence type="ECO:0000259" key="10">
    <source>
        <dbReference type="Pfam" id="PF22691"/>
    </source>
</evidence>
<dbReference type="PANTHER" id="PTHR42870:SF1">
    <property type="entry name" value="NON-SPECIFIC LIPID-TRANSFER PROTEIN-LIKE 2"/>
    <property type="match status" value="1"/>
</dbReference>
<reference evidence="11 12" key="1">
    <citation type="submission" date="2018-09" db="EMBL/GenBank/DDBJ databases">
        <title>YIM PH21274 draft genome.</title>
        <authorList>
            <person name="Miao C."/>
        </authorList>
    </citation>
    <scope>NUCLEOTIDE SEQUENCE [LARGE SCALE GENOMIC DNA]</scope>
    <source>
        <strain evidence="11 12">YIM PH 21724</strain>
    </source>
</reference>
<keyword evidence="6" id="KW-0446">Lipid-binding</keyword>
<keyword evidence="7" id="KW-0576">Peroxisome</keyword>
<evidence type="ECO:0000256" key="5">
    <source>
        <dbReference type="ARBA" id="ARBA00023055"/>
    </source>
</evidence>
<evidence type="ECO:0000313" key="12">
    <source>
        <dbReference type="Proteomes" id="UP000266677"/>
    </source>
</evidence>
<dbReference type="GO" id="GO:0008289">
    <property type="term" value="F:lipid binding"/>
    <property type="evidence" value="ECO:0007669"/>
    <property type="project" value="UniProtKB-KW"/>
</dbReference>
<dbReference type="RefSeq" id="WP_120043307.1">
    <property type="nucleotide sequence ID" value="NZ_QZFU01000029.1"/>
</dbReference>
<dbReference type="SUPFAM" id="SSF53901">
    <property type="entry name" value="Thiolase-like"/>
    <property type="match status" value="2"/>
</dbReference>
<keyword evidence="4" id="KW-0808">Transferase</keyword>
<dbReference type="EC" id="2.3.1.176" evidence="2"/>
<keyword evidence="3" id="KW-0813">Transport</keyword>
<feature type="domain" description="Thiolase N-terminal" evidence="9">
    <location>
        <begin position="5"/>
        <end position="231"/>
    </location>
</feature>
<name>A0A3A4K576_9NOCA</name>
<dbReference type="InterPro" id="IPR020613">
    <property type="entry name" value="Thiolase_CS"/>
</dbReference>
<evidence type="ECO:0000256" key="3">
    <source>
        <dbReference type="ARBA" id="ARBA00022448"/>
    </source>
</evidence>
<dbReference type="PROSITE" id="PS00098">
    <property type="entry name" value="THIOLASE_1"/>
    <property type="match status" value="1"/>
</dbReference>
<dbReference type="Proteomes" id="UP000266677">
    <property type="component" value="Unassembled WGS sequence"/>
</dbReference>
<evidence type="ECO:0000256" key="8">
    <source>
        <dbReference type="ARBA" id="ARBA00032316"/>
    </source>
</evidence>
<dbReference type="PROSITE" id="PS00737">
    <property type="entry name" value="THIOLASE_2"/>
    <property type="match status" value="1"/>
</dbReference>
<dbReference type="Gene3D" id="3.40.47.10">
    <property type="match status" value="1"/>
</dbReference>
<evidence type="ECO:0000256" key="1">
    <source>
        <dbReference type="ARBA" id="ARBA00004275"/>
    </source>
</evidence>
<evidence type="ECO:0000313" key="11">
    <source>
        <dbReference type="EMBL" id="RJO72205.1"/>
    </source>
</evidence>
<dbReference type="AlphaFoldDB" id="A0A3A4K576"/>
<gene>
    <name evidence="11" type="ORF">D5S18_23895</name>
</gene>
<feature type="domain" description="Thiolase C-terminal" evidence="10">
    <location>
        <begin position="271"/>
        <end position="387"/>
    </location>
</feature>
<evidence type="ECO:0000256" key="6">
    <source>
        <dbReference type="ARBA" id="ARBA00023121"/>
    </source>
</evidence>
<dbReference type="EMBL" id="QZFU01000029">
    <property type="protein sequence ID" value="RJO72205.1"/>
    <property type="molecule type" value="Genomic_DNA"/>
</dbReference>
<dbReference type="InterPro" id="IPR055140">
    <property type="entry name" value="Thiolase_C_2"/>
</dbReference>
<dbReference type="Pfam" id="PF22691">
    <property type="entry name" value="Thiolase_C_1"/>
    <property type="match status" value="1"/>
</dbReference>
<comment type="subcellular location">
    <subcellularLocation>
        <location evidence="1">Peroxisome</location>
    </subcellularLocation>
</comment>
<dbReference type="Pfam" id="PF00108">
    <property type="entry name" value="Thiolase_N"/>
    <property type="match status" value="1"/>
</dbReference>
<proteinExistence type="predicted"/>
<evidence type="ECO:0000256" key="4">
    <source>
        <dbReference type="ARBA" id="ARBA00022679"/>
    </source>
</evidence>
<keyword evidence="5" id="KW-0445">Lipid transport</keyword>
<evidence type="ECO:0000259" key="9">
    <source>
        <dbReference type="Pfam" id="PF00108"/>
    </source>
</evidence>
<dbReference type="GO" id="GO:0016747">
    <property type="term" value="F:acyltransferase activity, transferring groups other than amino-acyl groups"/>
    <property type="evidence" value="ECO:0007669"/>
    <property type="project" value="InterPro"/>
</dbReference>
<keyword evidence="12" id="KW-1185">Reference proteome</keyword>
<dbReference type="PANTHER" id="PTHR42870">
    <property type="entry name" value="ACETYL-COA C-ACETYLTRANSFERASE"/>
    <property type="match status" value="1"/>
</dbReference>
<dbReference type="InterPro" id="IPR020616">
    <property type="entry name" value="Thiolase_N"/>
</dbReference>
<dbReference type="FunFam" id="3.40.47.10:FF:000016">
    <property type="entry name" value="Non-specific lipid-transfer protein"/>
    <property type="match status" value="1"/>
</dbReference>
<dbReference type="CDD" id="cd00829">
    <property type="entry name" value="SCP-x_thiolase"/>
    <property type="match status" value="1"/>
</dbReference>
<dbReference type="InterPro" id="IPR020615">
    <property type="entry name" value="Thiolase_acyl_enz_int_AS"/>
</dbReference>
<organism evidence="11 12">
    <name type="scientific">Nocardia panacis</name>
    <dbReference type="NCBI Taxonomy" id="2340916"/>
    <lineage>
        <taxon>Bacteria</taxon>
        <taxon>Bacillati</taxon>
        <taxon>Actinomycetota</taxon>
        <taxon>Actinomycetes</taxon>
        <taxon>Mycobacteriales</taxon>
        <taxon>Nocardiaceae</taxon>
        <taxon>Nocardia</taxon>
    </lineage>
</organism>
<dbReference type="GO" id="GO:0006869">
    <property type="term" value="P:lipid transport"/>
    <property type="evidence" value="ECO:0007669"/>
    <property type="project" value="UniProtKB-KW"/>
</dbReference>
<dbReference type="OrthoDB" id="9785768at2"/>
<dbReference type="PIRSF" id="PIRSF000429">
    <property type="entry name" value="Ac-CoA_Ac_transf"/>
    <property type="match status" value="1"/>
</dbReference>
<sequence>MANKVYVVGVGMTKFEKPGRRKNPDGTDWDYPDMARESGTKALADAAIPYDLVEQAYVGYVYGESTSGQRAVYELGMTGIPVFNVNNNCSTGSTALFLAAQAIRGGLAECTLALGFEKMQPGSLGTVFDDREQPMGRHITALAEISEVLFPVAPWMFGAAAREHMKEYGSTAEHFAKIGYKNHRHSVHNPYSQFRDEYTLDDILDSRMIYDPLTKLQCSPTSDGSGAAVLAGADFVDRHGLADRAVEIVGQAMTTDFASTFDGTARNLIGYDMNVRAAQQVYRQSGLGPEDFQVIELHDCFSANELLMYEALELCAPGEGPALVEANQTTYGGKWVVNPSGGLISKGHPLGATGLAQCAELTWQLRGAAENRQVAGVRAGLQHNIGLGGAVVVTAYQRAAR</sequence>
<evidence type="ECO:0000256" key="2">
    <source>
        <dbReference type="ARBA" id="ARBA00012352"/>
    </source>
</evidence>
<dbReference type="InterPro" id="IPR002155">
    <property type="entry name" value="Thiolase"/>
</dbReference>
<evidence type="ECO:0000256" key="7">
    <source>
        <dbReference type="ARBA" id="ARBA00023140"/>
    </source>
</evidence>
<protein>
    <recommendedName>
        <fullName evidence="2">propanoyl-CoA C-acyltransferase</fullName>
        <ecNumber evidence="2">2.3.1.176</ecNumber>
    </recommendedName>
    <alternativeName>
        <fullName evidence="8">Propanoyl-CoA C-acyltransferase</fullName>
    </alternativeName>
</protein>